<reference evidence="11 12" key="1">
    <citation type="submission" date="2023-02" db="EMBL/GenBank/DDBJ databases">
        <title>Bacterial whole genome sequence for Curvibacter sp. HBC28.</title>
        <authorList>
            <person name="Le V."/>
            <person name="Ko S.-R."/>
            <person name="Ahn C.-Y."/>
            <person name="Oh H.-M."/>
        </authorList>
    </citation>
    <scope>NUCLEOTIDE SEQUENCE [LARGE SCALE GENOMIC DNA]</scope>
    <source>
        <strain evidence="11 12">HBC28</strain>
    </source>
</reference>
<dbReference type="EMBL" id="JAQSIO010000001">
    <property type="protein sequence ID" value="MDD0813317.1"/>
    <property type="molecule type" value="Genomic_DNA"/>
</dbReference>
<keyword evidence="4" id="KW-0808">Transferase</keyword>
<comment type="caution">
    <text evidence="11">The sequence shown here is derived from an EMBL/GenBank/DDBJ whole genome shotgun (WGS) entry which is preliminary data.</text>
</comment>
<keyword evidence="7 8" id="KW-0472">Membrane</keyword>
<feature type="transmembrane region" description="Helical" evidence="8">
    <location>
        <begin position="21"/>
        <end position="41"/>
    </location>
</feature>
<feature type="transmembrane region" description="Helical" evidence="8">
    <location>
        <begin position="328"/>
        <end position="344"/>
    </location>
</feature>
<evidence type="ECO:0000259" key="10">
    <source>
        <dbReference type="Pfam" id="PF18583"/>
    </source>
</evidence>
<feature type="transmembrane region" description="Helical" evidence="8">
    <location>
        <begin position="305"/>
        <end position="322"/>
    </location>
</feature>
<keyword evidence="3" id="KW-0328">Glycosyltransferase</keyword>
<dbReference type="InterPro" id="IPR050297">
    <property type="entry name" value="LipidA_mod_glycosyltrf_83"/>
</dbReference>
<evidence type="ECO:0000256" key="1">
    <source>
        <dbReference type="ARBA" id="ARBA00004651"/>
    </source>
</evidence>
<dbReference type="Pfam" id="PF18583">
    <property type="entry name" value="Arnt_C"/>
    <property type="match status" value="1"/>
</dbReference>
<feature type="transmembrane region" description="Helical" evidence="8">
    <location>
        <begin position="227"/>
        <end position="245"/>
    </location>
</feature>
<gene>
    <name evidence="11" type="ORF">PSQ39_01615</name>
</gene>
<dbReference type="Pfam" id="PF02366">
    <property type="entry name" value="PMT"/>
    <property type="match status" value="1"/>
</dbReference>
<feature type="transmembrane region" description="Helical" evidence="8">
    <location>
        <begin position="124"/>
        <end position="144"/>
    </location>
</feature>
<evidence type="ECO:0000259" key="9">
    <source>
        <dbReference type="Pfam" id="PF02366"/>
    </source>
</evidence>
<feature type="transmembrane region" description="Helical" evidence="8">
    <location>
        <begin position="396"/>
        <end position="414"/>
    </location>
</feature>
<dbReference type="InterPro" id="IPR040845">
    <property type="entry name" value="Arnt_C"/>
</dbReference>
<sequence>MNHTSPASLLNPSASRQRGRLALWPLLTGLAFVALWLFTLGSRALISPDEGRYAMLSLAMLQSGDWITPRLNGLLYFEKPPLQYWGGALSMALLGVSDFSARLWPGLAGLLTVGLLGHTAHRLWGPRTGVLALLCGAGTAWILINSHFLSLDAGLCAALTLALCGFLLAQHDQAQGQARSGWMLAAWVGLAAAVLSKGLVGLLIPGAVLVLHSLWRLDFAIWRAMRWVVGLALFAVLTVPWFWAVSARNPDFAWFFFVHEHLQRYLSPVHNREGPLWYFIPFLLLGFMPWTGALPWLMRVRRSDFAEGFLLVWALFVMLFFSASSSKLPSYILPMFPALVLLLARRLEQASCRALSWHLLVPVLAWSGGLAVWLLAEQLVAKDSSPAIARAMLNGVGLASALFLLASAVAWWLLRRQRKEVAVAVLALANSVCVLIGLQAHNGYGLQKSSAELVQAIPQALDPAVPVFSLRSYDQTLPFYLRRPVTLVEFVGEFEFGQAREPERWVPTLEAFVPRWQAAPQAVAYMERPTLAAIQALGLTPRIVFQDERRVVIAKP</sequence>
<keyword evidence="6 8" id="KW-1133">Transmembrane helix</keyword>
<feature type="domain" description="Aminoarabinose transferase C-terminal" evidence="10">
    <location>
        <begin position="453"/>
        <end position="555"/>
    </location>
</feature>
<evidence type="ECO:0000256" key="8">
    <source>
        <dbReference type="SAM" id="Phobius"/>
    </source>
</evidence>
<proteinExistence type="predicted"/>
<dbReference type="InterPro" id="IPR003342">
    <property type="entry name" value="ArnT-like_N"/>
</dbReference>
<dbReference type="RefSeq" id="WP_273924843.1">
    <property type="nucleotide sequence ID" value="NZ_JAQSIO010000001.1"/>
</dbReference>
<evidence type="ECO:0000313" key="11">
    <source>
        <dbReference type="EMBL" id="MDD0813317.1"/>
    </source>
</evidence>
<keyword evidence="5 8" id="KW-0812">Transmembrane</keyword>
<dbReference type="PANTHER" id="PTHR33908:SF3">
    <property type="entry name" value="UNDECAPRENYL PHOSPHATE-ALPHA-4-AMINO-4-DEOXY-L-ARABINOSE ARABINOSYL TRANSFERASE"/>
    <property type="match status" value="1"/>
</dbReference>
<evidence type="ECO:0000256" key="5">
    <source>
        <dbReference type="ARBA" id="ARBA00022692"/>
    </source>
</evidence>
<feature type="transmembrane region" description="Helical" evidence="8">
    <location>
        <begin position="276"/>
        <end position="298"/>
    </location>
</feature>
<evidence type="ECO:0000256" key="3">
    <source>
        <dbReference type="ARBA" id="ARBA00022676"/>
    </source>
</evidence>
<evidence type="ECO:0000256" key="2">
    <source>
        <dbReference type="ARBA" id="ARBA00022475"/>
    </source>
</evidence>
<keyword evidence="12" id="KW-1185">Reference proteome</keyword>
<accession>A0ABT5MBM6</accession>
<feature type="domain" description="ArnT-like N-terminal" evidence="9">
    <location>
        <begin position="32"/>
        <end position="253"/>
    </location>
</feature>
<feature type="transmembrane region" description="Helical" evidence="8">
    <location>
        <begin position="356"/>
        <end position="376"/>
    </location>
</feature>
<evidence type="ECO:0000256" key="6">
    <source>
        <dbReference type="ARBA" id="ARBA00022989"/>
    </source>
</evidence>
<protein>
    <submittedName>
        <fullName evidence="11">Glycosyltransferase family 39 protein</fullName>
    </submittedName>
</protein>
<keyword evidence="2" id="KW-1003">Cell membrane</keyword>
<organism evidence="11 12">
    <name type="scientific">Curvibacter microcysteis</name>
    <dbReference type="NCBI Taxonomy" id="3026419"/>
    <lineage>
        <taxon>Bacteria</taxon>
        <taxon>Pseudomonadati</taxon>
        <taxon>Pseudomonadota</taxon>
        <taxon>Betaproteobacteria</taxon>
        <taxon>Burkholderiales</taxon>
        <taxon>Comamonadaceae</taxon>
        <taxon>Curvibacter</taxon>
    </lineage>
</organism>
<dbReference type="PANTHER" id="PTHR33908">
    <property type="entry name" value="MANNOSYLTRANSFERASE YKCB-RELATED"/>
    <property type="match status" value="1"/>
</dbReference>
<evidence type="ECO:0000256" key="4">
    <source>
        <dbReference type="ARBA" id="ARBA00022679"/>
    </source>
</evidence>
<comment type="subcellular location">
    <subcellularLocation>
        <location evidence="1">Cell membrane</location>
        <topology evidence="1">Multi-pass membrane protein</topology>
    </subcellularLocation>
</comment>
<name>A0ABT5MBM6_9BURK</name>
<evidence type="ECO:0000256" key="7">
    <source>
        <dbReference type="ARBA" id="ARBA00023136"/>
    </source>
</evidence>
<dbReference type="Proteomes" id="UP001528672">
    <property type="component" value="Unassembled WGS sequence"/>
</dbReference>
<feature type="transmembrane region" description="Helical" evidence="8">
    <location>
        <begin position="151"/>
        <end position="170"/>
    </location>
</feature>
<evidence type="ECO:0000313" key="12">
    <source>
        <dbReference type="Proteomes" id="UP001528672"/>
    </source>
</evidence>
<feature type="transmembrane region" description="Helical" evidence="8">
    <location>
        <begin position="182"/>
        <end position="215"/>
    </location>
</feature>
<feature type="transmembrane region" description="Helical" evidence="8">
    <location>
        <begin position="421"/>
        <end position="440"/>
    </location>
</feature>